<dbReference type="CDD" id="cd11296">
    <property type="entry name" value="O-FucT_like"/>
    <property type="match status" value="1"/>
</dbReference>
<organism evidence="2 3">
    <name type="scientific">Crepidotus variabilis</name>
    <dbReference type="NCBI Taxonomy" id="179855"/>
    <lineage>
        <taxon>Eukaryota</taxon>
        <taxon>Fungi</taxon>
        <taxon>Dikarya</taxon>
        <taxon>Basidiomycota</taxon>
        <taxon>Agaricomycotina</taxon>
        <taxon>Agaricomycetes</taxon>
        <taxon>Agaricomycetidae</taxon>
        <taxon>Agaricales</taxon>
        <taxon>Agaricineae</taxon>
        <taxon>Crepidotaceae</taxon>
        <taxon>Crepidotus</taxon>
    </lineage>
</organism>
<name>A0A9P6EUV9_9AGAR</name>
<protein>
    <submittedName>
        <fullName evidence="2">Uncharacterized protein</fullName>
    </submittedName>
</protein>
<gene>
    <name evidence="2" type="ORF">CPB83DRAFT_830430</name>
</gene>
<dbReference type="Gene3D" id="3.40.50.11350">
    <property type="match status" value="1"/>
</dbReference>
<dbReference type="OrthoDB" id="2559662at2759"/>
<sequence>MCGGVVLFATFILWNGGIPPSYADIRAQERSLPQHRWQPQRPAKYITEGPKFIRFPDHYWGLGLNNILEEALLNCHLVQAINRVYVFEDHVWSHLPFPYTIWQWTLRPVRVPLSSFLGGVLVGMDEDLVRLPVDQRSISQEYFDHICPPSDTVEVLFGTERDVPHSVEGVVLPFPRSGASGAEIESWWKTRMNLPDVKDARCVTVNEQKRRLWDWSFYNHVTFLEYFPTLQQSKVFQGFQWSPLVLDAAQRSLGDSFFSSINNSEALGMLLLGRTEMALTLATGHLLNETTMVKPGLPRTVAIHLRMGDFSHHCHSLNNWGAPYLSFALPESQGGGVRDSDVFDLSPFWETPIDDSDAAAKKKAKETYYFAHCLPTISQIVQRLHDVRIDFEKDSSRVVRPGPPGEEQTSKGYWLNKVYILTNGSPAVIQQIKELLLADDWELVTATPDLEKNWSKLEKAVSGATDMSIAEEGEVFVGNGFSSLSANIIMLRRAKGYPPYTHRNL</sequence>
<comment type="caution">
    <text evidence="2">The sequence shown here is derived from an EMBL/GenBank/DDBJ whole genome shotgun (WGS) entry which is preliminary data.</text>
</comment>
<feature type="chain" id="PRO_5040278111" evidence="1">
    <location>
        <begin position="24"/>
        <end position="505"/>
    </location>
</feature>
<evidence type="ECO:0000256" key="1">
    <source>
        <dbReference type="SAM" id="SignalP"/>
    </source>
</evidence>
<proteinExistence type="predicted"/>
<evidence type="ECO:0000313" key="2">
    <source>
        <dbReference type="EMBL" id="KAF9535405.1"/>
    </source>
</evidence>
<reference evidence="2" key="1">
    <citation type="submission" date="2020-11" db="EMBL/GenBank/DDBJ databases">
        <authorList>
            <consortium name="DOE Joint Genome Institute"/>
            <person name="Ahrendt S."/>
            <person name="Riley R."/>
            <person name="Andreopoulos W."/>
            <person name="Labutti K."/>
            <person name="Pangilinan J."/>
            <person name="Ruiz-Duenas F.J."/>
            <person name="Barrasa J.M."/>
            <person name="Sanchez-Garcia M."/>
            <person name="Camarero S."/>
            <person name="Miyauchi S."/>
            <person name="Serrano A."/>
            <person name="Linde D."/>
            <person name="Babiker R."/>
            <person name="Drula E."/>
            <person name="Ayuso-Fernandez I."/>
            <person name="Pacheco R."/>
            <person name="Padilla G."/>
            <person name="Ferreira P."/>
            <person name="Barriuso J."/>
            <person name="Kellner H."/>
            <person name="Castanera R."/>
            <person name="Alfaro M."/>
            <person name="Ramirez L."/>
            <person name="Pisabarro A.G."/>
            <person name="Kuo A."/>
            <person name="Tritt A."/>
            <person name="Lipzen A."/>
            <person name="He G."/>
            <person name="Yan M."/>
            <person name="Ng V."/>
            <person name="Cullen D."/>
            <person name="Martin F."/>
            <person name="Rosso M.-N."/>
            <person name="Henrissat B."/>
            <person name="Hibbett D."/>
            <person name="Martinez A.T."/>
            <person name="Grigoriev I.V."/>
        </authorList>
    </citation>
    <scope>NUCLEOTIDE SEQUENCE</scope>
    <source>
        <strain evidence="2">CBS 506.95</strain>
    </source>
</reference>
<keyword evidence="3" id="KW-1185">Reference proteome</keyword>
<evidence type="ECO:0000313" key="3">
    <source>
        <dbReference type="Proteomes" id="UP000807306"/>
    </source>
</evidence>
<feature type="signal peptide" evidence="1">
    <location>
        <begin position="1"/>
        <end position="23"/>
    </location>
</feature>
<dbReference type="Proteomes" id="UP000807306">
    <property type="component" value="Unassembled WGS sequence"/>
</dbReference>
<dbReference type="EMBL" id="MU157824">
    <property type="protein sequence ID" value="KAF9535405.1"/>
    <property type="molecule type" value="Genomic_DNA"/>
</dbReference>
<accession>A0A9P6EUV9</accession>
<keyword evidence="1" id="KW-0732">Signal</keyword>
<dbReference type="AlphaFoldDB" id="A0A9P6EUV9"/>